<gene>
    <name evidence="2" type="ORF">BES34_011500</name>
</gene>
<dbReference type="RefSeq" id="WP_010419009.1">
    <property type="nucleotide sequence ID" value="NZ_MCRM02000010.1"/>
</dbReference>
<sequence length="240" mass="27901">MLYIALALILVGLLCFIYVSFQPSLKNRADSSGSVRTPTPIPRDRKNVAEALTSAKRPVRTESSSHLDRVFAEERKIRPFTRASERSEESNMIPEEEVWEEEIKTEPIPHEETFRPREQPPEERVEIGTESREEEWSMEGILFLDLSGKLPYEGLKQKIRPEQLKGFRRIGKGRVREIPGGFAFHALNSEFSYKLDEVEKVIFYDEGFALLPAKREFPTPIFLTKETERFKNYLEYTSKL</sequence>
<evidence type="ECO:0000256" key="1">
    <source>
        <dbReference type="SAM" id="MobiDB-lite"/>
    </source>
</evidence>
<organism evidence="2 3">
    <name type="scientific">Leptospira inadai serovar Lyme</name>
    <dbReference type="NCBI Taxonomy" id="293084"/>
    <lineage>
        <taxon>Bacteria</taxon>
        <taxon>Pseudomonadati</taxon>
        <taxon>Spirochaetota</taxon>
        <taxon>Spirochaetia</taxon>
        <taxon>Leptospirales</taxon>
        <taxon>Leptospiraceae</taxon>
        <taxon>Leptospira</taxon>
    </lineage>
</organism>
<protein>
    <recommendedName>
        <fullName evidence="4">Lipoprotein</fullName>
    </recommendedName>
</protein>
<reference evidence="2" key="1">
    <citation type="submission" date="2018-01" db="EMBL/GenBank/DDBJ databases">
        <title>Genomic characterization of Leptospira inadai serogroup Lyme isolated from captured rat in Brazil and comparative analysis with human reference strain.</title>
        <authorList>
            <person name="Moreno L.Z."/>
            <person name="Loureiro A.P."/>
            <person name="Miraglia F."/>
            <person name="Kremer F.S."/>
            <person name="Eslabao M.R."/>
            <person name="Dellagostin O.A."/>
            <person name="Lilenbaum W."/>
            <person name="Moreno A.M."/>
        </authorList>
    </citation>
    <scope>NUCLEOTIDE SEQUENCE [LARGE SCALE GENOMIC DNA]</scope>
    <source>
        <strain evidence="2">M34/99</strain>
    </source>
</reference>
<dbReference type="Proteomes" id="UP000094669">
    <property type="component" value="Unassembled WGS sequence"/>
</dbReference>
<dbReference type="EMBL" id="MCRM02000010">
    <property type="protein sequence ID" value="PNV74888.1"/>
    <property type="molecule type" value="Genomic_DNA"/>
</dbReference>
<evidence type="ECO:0008006" key="4">
    <source>
        <dbReference type="Google" id="ProtNLM"/>
    </source>
</evidence>
<accession>A0ABX4YHZ6</accession>
<feature type="region of interest" description="Disordered" evidence="1">
    <location>
        <begin position="112"/>
        <end position="131"/>
    </location>
</feature>
<comment type="caution">
    <text evidence="2">The sequence shown here is derived from an EMBL/GenBank/DDBJ whole genome shotgun (WGS) entry which is preliminary data.</text>
</comment>
<evidence type="ECO:0000313" key="3">
    <source>
        <dbReference type="Proteomes" id="UP000094669"/>
    </source>
</evidence>
<feature type="region of interest" description="Disordered" evidence="1">
    <location>
        <begin position="82"/>
        <end position="101"/>
    </location>
</feature>
<name>A0ABX4YHZ6_9LEPT</name>
<dbReference type="NCBIfam" id="NF047771">
    <property type="entry name" value="LIC_11490_fam"/>
    <property type="match status" value="1"/>
</dbReference>
<keyword evidence="3" id="KW-1185">Reference proteome</keyword>
<evidence type="ECO:0000313" key="2">
    <source>
        <dbReference type="EMBL" id="PNV74888.1"/>
    </source>
</evidence>
<proteinExistence type="predicted"/>